<dbReference type="InterPro" id="IPR002182">
    <property type="entry name" value="NB-ARC"/>
</dbReference>
<dbReference type="Proteomes" id="UP000594262">
    <property type="component" value="Unplaced"/>
</dbReference>
<evidence type="ECO:0000313" key="7">
    <source>
        <dbReference type="Proteomes" id="UP000594262"/>
    </source>
</evidence>
<evidence type="ECO:0000259" key="5">
    <source>
        <dbReference type="Pfam" id="PF18738"/>
    </source>
</evidence>
<dbReference type="GO" id="GO:0043531">
    <property type="term" value="F:ADP binding"/>
    <property type="evidence" value="ECO:0007669"/>
    <property type="project" value="InterPro"/>
</dbReference>
<keyword evidence="1" id="KW-0677">Repeat</keyword>
<dbReference type="Gene3D" id="3.40.50.300">
    <property type="entry name" value="P-loop containing nucleotide triphosphate hydrolases"/>
    <property type="match status" value="1"/>
</dbReference>
<dbReference type="AlphaFoldDB" id="A0A7M5UUT3"/>
<accession>A0A7M5UUT3</accession>
<feature type="domain" description="NB-ARC" evidence="4">
    <location>
        <begin position="212"/>
        <end position="342"/>
    </location>
</feature>
<dbReference type="InterPro" id="IPR027417">
    <property type="entry name" value="P-loop_NTPase"/>
</dbReference>
<dbReference type="InterPro" id="IPR011990">
    <property type="entry name" value="TPR-like_helical_dom_sf"/>
</dbReference>
<sequence>MASAATGITQSVAQAAPPTTPAKSIRTGENRKNARKMKVLIDKCEVVKRDLFHEVFPQDPKLLYQEFKKLKPQLKQMRSQNKISAQWYFKLLPQNTDETYSDTFDSTLLDFLIIHFCPNVDPPLTGWQKRPNNTDIKRGAHCKRMSIGRNIGQHSTMYMENKLYQDAYQFIVPSLIALGVPQQEIDDLLSPLRYGFTKAVASFTGREDILKQIDQLIKQNNTKAYRVILHAAAGTGKSEIVRRYVEVYGKHFNENVIWLKSESEDSLNKAFIELAEQLNLEIRDEHQNIKSMPTIIASVYGYLDDIEPLFVFDDAWEFNVIKKFLPPYNKYTALITSQKKDFPTPDFEKIAVERLTVVESNTLLTEQCRANLTKQQIKNIDDLIQGHPLGLQQVISALSNTTMTSEEFIELLKLETANVLQKPISKTHHSVSTIAAIEINLKRLSEQDEDSKLAIEILNRMCYLRSEEISMNVVRILDAEESSKIDLDSALHQLESASIINKRNTDNEIIVTIHSLIQATVRKTNEIGYLIKCLKAFFKEIDSEQKVRSIHHVDFAKEYFNHFFEILTTEVDDESFYEEMIDYVDEIRDIAKVKRKSEAALTIIDIIITKCEFSNDFHVKHNQALILKDLQRFTDAIKILEETLSSSKVDTINMRYVLGVKNNLASFYRNIGNHKKSLEMHEELFKKQSELYGEYDEVTLITMCNLVSDYSNEGDHENAISLGERVLQSTNQAFGENNETTLITKFNLALQYSKIKKYSKAIELYTDVMNRDIHTLGENHEKTLNTKYSLADCYRMQNDYIKAIELYTDVMNRRIHTLGDNHEKTLKTKYFLAECYRMQNDYVKAIELYTDVMNRRVKTMRKH</sequence>
<evidence type="ECO:0000313" key="6">
    <source>
        <dbReference type="EnsemblMetazoa" id="CLYHEMP006159.1"/>
    </source>
</evidence>
<dbReference type="SUPFAM" id="SSF52540">
    <property type="entry name" value="P-loop containing nucleoside triphosphate hydrolases"/>
    <property type="match status" value="1"/>
</dbReference>
<keyword evidence="2" id="KW-0802">TPR repeat</keyword>
<dbReference type="PANTHER" id="PTHR45641:SF19">
    <property type="entry name" value="NEPHROCYSTIN-3"/>
    <property type="match status" value="1"/>
</dbReference>
<protein>
    <submittedName>
        <fullName evidence="6">Uncharacterized protein</fullName>
    </submittedName>
</protein>
<dbReference type="PANTHER" id="PTHR45641">
    <property type="entry name" value="TETRATRICOPEPTIDE REPEAT PROTEIN (AFU_ORTHOLOGUE AFUA_6G03870)"/>
    <property type="match status" value="1"/>
</dbReference>
<dbReference type="Pfam" id="PF00931">
    <property type="entry name" value="NB-ARC"/>
    <property type="match status" value="1"/>
</dbReference>
<dbReference type="SMART" id="SM00028">
    <property type="entry name" value="TPR"/>
    <property type="match status" value="5"/>
</dbReference>
<feature type="domain" description="DZIP3-like HEPN" evidence="5">
    <location>
        <begin position="62"/>
        <end position="189"/>
    </location>
</feature>
<organism evidence="6 7">
    <name type="scientific">Clytia hemisphaerica</name>
    <dbReference type="NCBI Taxonomy" id="252671"/>
    <lineage>
        <taxon>Eukaryota</taxon>
        <taxon>Metazoa</taxon>
        <taxon>Cnidaria</taxon>
        <taxon>Hydrozoa</taxon>
        <taxon>Hydroidolina</taxon>
        <taxon>Leptothecata</taxon>
        <taxon>Obeliida</taxon>
        <taxon>Clytiidae</taxon>
        <taxon>Clytia</taxon>
    </lineage>
</organism>
<evidence type="ECO:0000256" key="3">
    <source>
        <dbReference type="SAM" id="MobiDB-lite"/>
    </source>
</evidence>
<evidence type="ECO:0000256" key="2">
    <source>
        <dbReference type="ARBA" id="ARBA00022803"/>
    </source>
</evidence>
<dbReference type="Pfam" id="PF18738">
    <property type="entry name" value="HEPN_DZIP3"/>
    <property type="match status" value="1"/>
</dbReference>
<dbReference type="SUPFAM" id="SSF48452">
    <property type="entry name" value="TPR-like"/>
    <property type="match status" value="2"/>
</dbReference>
<evidence type="ECO:0000259" key="4">
    <source>
        <dbReference type="Pfam" id="PF00931"/>
    </source>
</evidence>
<name>A0A7M5UUT3_9CNID</name>
<dbReference type="Gene3D" id="1.25.40.10">
    <property type="entry name" value="Tetratricopeptide repeat domain"/>
    <property type="match status" value="2"/>
</dbReference>
<dbReference type="OrthoDB" id="5987069at2759"/>
<reference evidence="6" key="1">
    <citation type="submission" date="2021-01" db="UniProtKB">
        <authorList>
            <consortium name="EnsemblMetazoa"/>
        </authorList>
    </citation>
    <scope>IDENTIFICATION</scope>
</reference>
<dbReference type="Pfam" id="PF13424">
    <property type="entry name" value="TPR_12"/>
    <property type="match status" value="2"/>
</dbReference>
<dbReference type="InterPro" id="IPR041249">
    <property type="entry name" value="HEPN_DZIP3"/>
</dbReference>
<proteinExistence type="predicted"/>
<feature type="compositionally biased region" description="Polar residues" evidence="3">
    <location>
        <begin position="1"/>
        <end position="13"/>
    </location>
</feature>
<evidence type="ECO:0000256" key="1">
    <source>
        <dbReference type="ARBA" id="ARBA00022737"/>
    </source>
</evidence>
<dbReference type="InterPro" id="IPR019734">
    <property type="entry name" value="TPR_rpt"/>
</dbReference>
<feature type="region of interest" description="Disordered" evidence="3">
    <location>
        <begin position="1"/>
        <end position="31"/>
    </location>
</feature>
<dbReference type="EnsemblMetazoa" id="CLYHEMT006159.1">
    <property type="protein sequence ID" value="CLYHEMP006159.1"/>
    <property type="gene ID" value="CLYHEMG006159"/>
</dbReference>
<keyword evidence="7" id="KW-1185">Reference proteome</keyword>